<dbReference type="EMBL" id="JADWVN010000012">
    <property type="protein sequence ID" value="MBL7526329.1"/>
    <property type="molecule type" value="Genomic_DNA"/>
</dbReference>
<organism evidence="1 2">
    <name type="scientific">Legionella bononiensis</name>
    <dbReference type="NCBI Taxonomy" id="2793102"/>
    <lineage>
        <taxon>Bacteria</taxon>
        <taxon>Pseudomonadati</taxon>
        <taxon>Pseudomonadota</taxon>
        <taxon>Gammaproteobacteria</taxon>
        <taxon>Legionellales</taxon>
        <taxon>Legionellaceae</taxon>
        <taxon>Legionella</taxon>
    </lineage>
</organism>
<name>A0ABS1WAF3_9GAMM</name>
<accession>A0ABS1WAF3</accession>
<dbReference type="Pfam" id="PF13591">
    <property type="entry name" value="MerR_2"/>
    <property type="match status" value="1"/>
</dbReference>
<comment type="caution">
    <text evidence="1">The sequence shown here is derived from an EMBL/GenBank/DDBJ whole genome shotgun (WGS) entry which is preliminary data.</text>
</comment>
<dbReference type="RefSeq" id="WP_203110549.1">
    <property type="nucleotide sequence ID" value="NZ_JADOBG010000016.1"/>
</dbReference>
<protein>
    <submittedName>
        <fullName evidence="1">Chaperone modulator CbpM</fullName>
    </submittedName>
</protein>
<dbReference type="Gene3D" id="1.10.1660.10">
    <property type="match status" value="1"/>
</dbReference>
<keyword evidence="2" id="KW-1185">Reference proteome</keyword>
<sequence>MSKNNHLTGMLIEETTTYTFVEVCHRYHIPEDLLIEMIEYGLFPDQPTDPKNIAMDQKALRRIESAFRLHRDLEINLPGVALALELLEKIEKMQNELDILRKHFK</sequence>
<gene>
    <name evidence="1" type="ORF">I5282_07065</name>
</gene>
<reference evidence="1 2" key="1">
    <citation type="submission" date="2020-12" db="EMBL/GenBank/DDBJ databases">
        <title>WGS of Legionella: environmental sample.</title>
        <authorList>
            <person name="Cristino S."/>
            <person name="Girolamini L."/>
            <person name="Salaris S."/>
            <person name="Pascale M.R."/>
            <person name="Mazzotta M."/>
            <person name="Orsini M."/>
            <person name="Grottola A."/>
        </authorList>
    </citation>
    <scope>NUCLEOTIDE SEQUENCE [LARGE SCALE GENOMIC DNA]</scope>
    <source>
        <strain evidence="1 2">30cs62</strain>
    </source>
</reference>
<proteinExistence type="predicted"/>
<evidence type="ECO:0000313" key="1">
    <source>
        <dbReference type="EMBL" id="MBL7526329.1"/>
    </source>
</evidence>
<evidence type="ECO:0000313" key="2">
    <source>
        <dbReference type="Proteomes" id="UP000809910"/>
    </source>
</evidence>
<dbReference type="Proteomes" id="UP000809910">
    <property type="component" value="Unassembled WGS sequence"/>
</dbReference>